<accession>A0A644YDX7</accession>
<evidence type="ECO:0000313" key="1">
    <source>
        <dbReference type="EMBL" id="MPM26437.1"/>
    </source>
</evidence>
<name>A0A644YDX7_9ZZZZ</name>
<reference evidence="1" key="1">
    <citation type="submission" date="2019-08" db="EMBL/GenBank/DDBJ databases">
        <authorList>
            <person name="Kucharzyk K."/>
            <person name="Murdoch R.W."/>
            <person name="Higgins S."/>
            <person name="Loffler F."/>
        </authorList>
    </citation>
    <scope>NUCLEOTIDE SEQUENCE</scope>
</reference>
<dbReference type="EMBL" id="VSSQ01004734">
    <property type="protein sequence ID" value="MPM26437.1"/>
    <property type="molecule type" value="Genomic_DNA"/>
</dbReference>
<proteinExistence type="predicted"/>
<organism evidence="1">
    <name type="scientific">bioreactor metagenome</name>
    <dbReference type="NCBI Taxonomy" id="1076179"/>
    <lineage>
        <taxon>unclassified sequences</taxon>
        <taxon>metagenomes</taxon>
        <taxon>ecological metagenomes</taxon>
    </lineage>
</organism>
<dbReference type="AlphaFoldDB" id="A0A644YDX7"/>
<gene>
    <name evidence="1" type="ORF">SDC9_72939</name>
</gene>
<comment type="caution">
    <text evidence="1">The sequence shown here is derived from an EMBL/GenBank/DDBJ whole genome shotgun (WGS) entry which is preliminary data.</text>
</comment>
<sequence>MIFIARLRSQHGDFFFKGADISVIAKDSIALIAVIHHRILINYRTGKIIAQGLIGDRRVPILQTDRISSA</sequence>
<protein>
    <submittedName>
        <fullName evidence="1">Uncharacterized protein</fullName>
    </submittedName>
</protein>